<gene>
    <name evidence="1" type="ORF">MILUP08_45810</name>
</gene>
<reference evidence="2" key="1">
    <citation type="journal article" date="2012" name="J. Bacteriol.">
        <title>Genome Sequence of Micromonospora lupini Lupac 08, Isolated from Root Nodules of Lupinus angustifolius.</title>
        <authorList>
            <person name="Alonso-Vega P."/>
            <person name="Normand P."/>
            <person name="Bacigalupe R."/>
            <person name="Pujic P."/>
            <person name="Lajus A."/>
            <person name="Vallenet D."/>
            <person name="Carro L."/>
            <person name="Coll P."/>
            <person name="Trujillo M.E."/>
        </authorList>
    </citation>
    <scope>NUCLEOTIDE SEQUENCE [LARGE SCALE GENOMIC DNA]</scope>
    <source>
        <strain evidence="2">Lupac 08</strain>
    </source>
</reference>
<evidence type="ECO:0000313" key="1">
    <source>
        <dbReference type="EMBL" id="CCH20916.1"/>
    </source>
</evidence>
<evidence type="ECO:0000313" key="2">
    <source>
        <dbReference type="Proteomes" id="UP000003448"/>
    </source>
</evidence>
<dbReference type="EMBL" id="CAIE01000039">
    <property type="protein sequence ID" value="CCH20916.1"/>
    <property type="molecule type" value="Genomic_DNA"/>
</dbReference>
<dbReference type="AlphaFoldDB" id="I0LAR9"/>
<keyword evidence="2" id="KW-1185">Reference proteome</keyword>
<comment type="caution">
    <text evidence="1">The sequence shown here is derived from an EMBL/GenBank/DDBJ whole genome shotgun (WGS) entry which is preliminary data.</text>
</comment>
<name>I0LAR9_9ACTN</name>
<accession>I0LAR9</accession>
<protein>
    <submittedName>
        <fullName evidence="1">Uncharacterized protein</fullName>
    </submittedName>
</protein>
<proteinExistence type="predicted"/>
<organism evidence="1 2">
    <name type="scientific">Micromonospora lupini str. Lupac 08</name>
    <dbReference type="NCBI Taxonomy" id="1150864"/>
    <lineage>
        <taxon>Bacteria</taxon>
        <taxon>Bacillati</taxon>
        <taxon>Actinomycetota</taxon>
        <taxon>Actinomycetes</taxon>
        <taxon>Micromonosporales</taxon>
        <taxon>Micromonosporaceae</taxon>
        <taxon>Micromonospora</taxon>
    </lineage>
</organism>
<sequence>MIMKLSSRHAAPGDDNFMINGVWQGSGVG</sequence>
<dbReference type="Proteomes" id="UP000003448">
    <property type="component" value="Unassembled WGS sequence"/>
</dbReference>